<evidence type="ECO:0000313" key="1">
    <source>
        <dbReference type="EMBL" id="SNR54529.1"/>
    </source>
</evidence>
<accession>A0A238X9J8</accession>
<organism evidence="1 2">
    <name type="scientific">Hymenobacter mucosus</name>
    <dbReference type="NCBI Taxonomy" id="1411120"/>
    <lineage>
        <taxon>Bacteria</taxon>
        <taxon>Pseudomonadati</taxon>
        <taxon>Bacteroidota</taxon>
        <taxon>Cytophagia</taxon>
        <taxon>Cytophagales</taxon>
        <taxon>Hymenobacteraceae</taxon>
        <taxon>Hymenobacter</taxon>
    </lineage>
</organism>
<dbReference type="AlphaFoldDB" id="A0A238X9J8"/>
<dbReference type="RefSeq" id="WP_143437089.1">
    <property type="nucleotide sequence ID" value="NZ_FZNS01000003.1"/>
</dbReference>
<evidence type="ECO:0000313" key="2">
    <source>
        <dbReference type="Proteomes" id="UP000198310"/>
    </source>
</evidence>
<reference evidence="2" key="1">
    <citation type="submission" date="2017-06" db="EMBL/GenBank/DDBJ databases">
        <authorList>
            <person name="Varghese N."/>
            <person name="Submissions S."/>
        </authorList>
    </citation>
    <scope>NUCLEOTIDE SEQUENCE [LARGE SCALE GENOMIC DNA]</scope>
    <source>
        <strain evidence="2">DSM 28041</strain>
    </source>
</reference>
<sequence>MQLLDETPVLRVYYDEQQQWLYAQWHGDLTQTAVRQGCDLLLAYQQVGTTTKLLNDNSHIEQPWPEGIVWGARVWLPVMVQAGLRHIAWVYSTHLISRLLFDRSQPDVCRPIAAAFDDVAQAVEWLQQQQHCPLVLTADTQQLAKRRFWHRLRE</sequence>
<name>A0A238X9J8_9BACT</name>
<keyword evidence="2" id="KW-1185">Reference proteome</keyword>
<gene>
    <name evidence="1" type="ORF">SAMN06269173_103542</name>
</gene>
<dbReference type="Proteomes" id="UP000198310">
    <property type="component" value="Unassembled WGS sequence"/>
</dbReference>
<protein>
    <recommendedName>
        <fullName evidence="3">SpoIIAA-like</fullName>
    </recommendedName>
</protein>
<dbReference type="EMBL" id="FZNS01000003">
    <property type="protein sequence ID" value="SNR54529.1"/>
    <property type="molecule type" value="Genomic_DNA"/>
</dbReference>
<proteinExistence type="predicted"/>
<evidence type="ECO:0008006" key="3">
    <source>
        <dbReference type="Google" id="ProtNLM"/>
    </source>
</evidence>